<proteinExistence type="predicted"/>
<feature type="compositionally biased region" description="Low complexity" evidence="1">
    <location>
        <begin position="535"/>
        <end position="553"/>
    </location>
</feature>
<feature type="region of interest" description="Disordered" evidence="1">
    <location>
        <begin position="580"/>
        <end position="699"/>
    </location>
</feature>
<organism evidence="3 4">
    <name type="scientific">Marasmiellus scandens</name>
    <dbReference type="NCBI Taxonomy" id="2682957"/>
    <lineage>
        <taxon>Eukaryota</taxon>
        <taxon>Fungi</taxon>
        <taxon>Dikarya</taxon>
        <taxon>Basidiomycota</taxon>
        <taxon>Agaricomycotina</taxon>
        <taxon>Agaricomycetes</taxon>
        <taxon>Agaricomycetidae</taxon>
        <taxon>Agaricales</taxon>
        <taxon>Marasmiineae</taxon>
        <taxon>Omphalotaceae</taxon>
        <taxon>Marasmiellus</taxon>
    </lineage>
</organism>
<feature type="compositionally biased region" description="Polar residues" evidence="1">
    <location>
        <begin position="631"/>
        <end position="643"/>
    </location>
</feature>
<keyword evidence="2" id="KW-1133">Transmembrane helix</keyword>
<evidence type="ECO:0000256" key="2">
    <source>
        <dbReference type="SAM" id="Phobius"/>
    </source>
</evidence>
<accession>A0ABR1IQC2</accession>
<sequence>MGSICLSSAPILRCLSFTRIENIVLIIPTGLEIIFSTSLIFTNWGTGWKHLLLTAEGWTYLALAILDLLPHVIPAVRDDLGVFRTIDIVIATLSFIPIFFYILFLFLFARSELVDILPTRFRNVGKIMLLIFIPIIIALNEVASFVGITHQVVRQNNVPPFLAIRFNTDTDRTLWTFFTSLALALLTAYQAINFSFAFFRVGKAFIHQRSIEASSTDERHLFKGIGWIAGAYKLGAIETVIGFAQAGFGGAMTRRILRLLSRAFLAIGLVKGVDTVVDFREIKDELSGNRKRSRWSRRISRRIISNPRHSTFRQLSPTAHSFHNAPSPPQFPGAAPTLDPRQPRQPGGLTGMSEFEQLKKDVIFRRGERVAVEFDASSGRPPTLHMRFSALEMPSPAVVAELARMSTTAKSRPQTMTDRIRRPSSYYANSTMTRLSTSNPYMAASSKPIANPESAGIHNAFAQMSVSGHGHTRDPSQLSGYADSVNSLSNSVVNRLAAQFPGLPPRVTNLSQYRQTLYERDLEREREAELVRNTSAKSGKSWKSGSGLSTSNSMKRKPAPRASAYLDEIGAINAAASNPVSQVQPVPLDPFDDTNNSSPTSLPTPGPVPLPNESFYHENARSSPPHRRTPTAESGSTAATDYNVTRPWIDRVPGPGTDMSTPRSYGQSSAFTTPSSENPFKFDEVQQLPGPSSQRGIPFIMRSTNRRSRIGSRVLSVAPSDLAAVREDQDGLSTGRSNTDGQQYHNRGKSMETIDISWLRRPGETDGESSGLSAYEEPTLQRATRGKMSASSSVRTPPLQASRSDTSLVRIKSIGKAPRRYTPAPVKTNYTRESIYIEPIVIPPRGQAFTEVELVQGSGISSVRSGPLRDSDVLGPDDRVYVHAQ</sequence>
<feature type="transmembrane region" description="Helical" evidence="2">
    <location>
        <begin position="88"/>
        <end position="109"/>
    </location>
</feature>
<feature type="compositionally biased region" description="Basic and acidic residues" evidence="1">
    <location>
        <begin position="867"/>
        <end position="885"/>
    </location>
</feature>
<gene>
    <name evidence="3" type="ORF">VKT23_018752</name>
</gene>
<feature type="transmembrane region" description="Helical" evidence="2">
    <location>
        <begin position="23"/>
        <end position="45"/>
    </location>
</feature>
<feature type="compositionally biased region" description="Polar residues" evidence="1">
    <location>
        <begin position="731"/>
        <end position="745"/>
    </location>
</feature>
<name>A0ABR1IQC2_9AGAR</name>
<feature type="region of interest" description="Disordered" evidence="1">
    <location>
        <begin position="860"/>
        <end position="885"/>
    </location>
</feature>
<evidence type="ECO:0000313" key="3">
    <source>
        <dbReference type="EMBL" id="KAK7437129.1"/>
    </source>
</evidence>
<feature type="region of interest" description="Disordered" evidence="1">
    <location>
        <begin position="726"/>
        <end position="805"/>
    </location>
</feature>
<keyword evidence="2" id="KW-0472">Membrane</keyword>
<feature type="transmembrane region" description="Helical" evidence="2">
    <location>
        <begin position="129"/>
        <end position="153"/>
    </location>
</feature>
<feature type="region of interest" description="Disordered" evidence="1">
    <location>
        <begin position="318"/>
        <end position="351"/>
    </location>
</feature>
<comment type="caution">
    <text evidence="3">The sequence shown here is derived from an EMBL/GenBank/DDBJ whole genome shotgun (WGS) entry which is preliminary data.</text>
</comment>
<evidence type="ECO:0000313" key="4">
    <source>
        <dbReference type="Proteomes" id="UP001498398"/>
    </source>
</evidence>
<protein>
    <submittedName>
        <fullName evidence="3">Uncharacterized protein</fullName>
    </submittedName>
</protein>
<keyword evidence="4" id="KW-1185">Reference proteome</keyword>
<evidence type="ECO:0000256" key="1">
    <source>
        <dbReference type="SAM" id="MobiDB-lite"/>
    </source>
</evidence>
<dbReference type="Proteomes" id="UP001498398">
    <property type="component" value="Unassembled WGS sequence"/>
</dbReference>
<dbReference type="EMBL" id="JBANRG010000088">
    <property type="protein sequence ID" value="KAK7437129.1"/>
    <property type="molecule type" value="Genomic_DNA"/>
</dbReference>
<reference evidence="3 4" key="1">
    <citation type="submission" date="2024-01" db="EMBL/GenBank/DDBJ databases">
        <title>A draft genome for the cacao thread blight pathogen Marasmiellus scandens.</title>
        <authorList>
            <person name="Baruah I.K."/>
            <person name="Leung J."/>
            <person name="Bukari Y."/>
            <person name="Amoako-Attah I."/>
            <person name="Meinhardt L.W."/>
            <person name="Bailey B.A."/>
            <person name="Cohen S.P."/>
        </authorList>
    </citation>
    <scope>NUCLEOTIDE SEQUENCE [LARGE SCALE GENOMIC DNA]</scope>
    <source>
        <strain evidence="3 4">GH-19</strain>
    </source>
</reference>
<feature type="compositionally biased region" description="Polar residues" evidence="1">
    <location>
        <begin position="658"/>
        <end position="678"/>
    </location>
</feature>
<feature type="region of interest" description="Disordered" evidence="1">
    <location>
        <begin position="528"/>
        <end position="561"/>
    </location>
</feature>
<feature type="transmembrane region" description="Helical" evidence="2">
    <location>
        <begin position="57"/>
        <end position="76"/>
    </location>
</feature>
<keyword evidence="2" id="KW-0812">Transmembrane</keyword>
<feature type="compositionally biased region" description="Polar residues" evidence="1">
    <location>
        <begin position="789"/>
        <end position="805"/>
    </location>
</feature>
<feature type="transmembrane region" description="Helical" evidence="2">
    <location>
        <begin position="174"/>
        <end position="199"/>
    </location>
</feature>